<name>K2KM54_9GAMM</name>
<feature type="domain" description="Aminoacyl-transfer RNA synthetases class-II family profile" evidence="8">
    <location>
        <begin position="13"/>
        <end position="327"/>
    </location>
</feature>
<keyword evidence="1" id="KW-0963">Cytoplasm</keyword>
<sequence length="330" mass="36696">MKHEFIQRQSRIRFIKQRFTEALCQALQLQEVQAPLLTDPRDGVQDGLAGYEQAVKVAVKSLATDYEVVHSLAKWKRQLLARYQFAAGEGIVTQMRALRPDEERLSPIHSVQVDQWDWEQVILPSQRSRATLQQTAAAIYAALQVCAADYAEQFQLTTPTLPPQLTFIDSAALQQQYPQLPAKQRERMVARQYGAVLLMGIGAKLSDGQVHDLRAPDYDDWSTSDSSGTVGLNGDIILWNPVLDDAIELSSMGVRVDASALRAQLALSGQQHLATLPWHQQLLAGQLPSTIGGGIGQSRLCMWLMQQMHIGEVQSSVWSSAEHEAYPSLL</sequence>
<dbReference type="OrthoDB" id="3185462at2"/>
<keyword evidence="4" id="KW-0547">Nucleotide-binding</keyword>
<dbReference type="InterPro" id="IPR045864">
    <property type="entry name" value="aa-tRNA-synth_II/BPL/LPL"/>
</dbReference>
<dbReference type="Gene3D" id="3.30.930.10">
    <property type="entry name" value="Bira Bifunctional Protein, Domain 2"/>
    <property type="match status" value="1"/>
</dbReference>
<evidence type="ECO:0000256" key="6">
    <source>
        <dbReference type="ARBA" id="ARBA00022888"/>
    </source>
</evidence>
<evidence type="ECO:0000256" key="7">
    <source>
        <dbReference type="NCBIfam" id="TIGR00669"/>
    </source>
</evidence>
<organism evidence="9 10">
    <name type="scientific">Idiomarina xiamenensis 10-D-4</name>
    <dbReference type="NCBI Taxonomy" id="740709"/>
    <lineage>
        <taxon>Bacteria</taxon>
        <taxon>Pseudomonadati</taxon>
        <taxon>Pseudomonadota</taxon>
        <taxon>Gammaproteobacteria</taxon>
        <taxon>Alteromonadales</taxon>
        <taxon>Idiomarinaceae</taxon>
        <taxon>Idiomarina</taxon>
    </lineage>
</organism>
<protein>
    <recommendedName>
        <fullName evidence="7">Aspartate--ammonia ligase</fullName>
        <ecNumber evidence="7">6.3.1.1</ecNumber>
    </recommendedName>
</protein>
<dbReference type="SUPFAM" id="SSF55681">
    <property type="entry name" value="Class II aaRS and biotin synthetases"/>
    <property type="match status" value="1"/>
</dbReference>
<dbReference type="RefSeq" id="WP_008487138.1">
    <property type="nucleotide sequence ID" value="NZ_AMRG01000001.1"/>
</dbReference>
<dbReference type="PANTHER" id="PTHR30073:SF5">
    <property type="entry name" value="ASPARTATE--AMMONIA LIGASE"/>
    <property type="match status" value="1"/>
</dbReference>
<dbReference type="PIRSF" id="PIRSF001555">
    <property type="entry name" value="Asp_ammon_ligase"/>
    <property type="match status" value="1"/>
</dbReference>
<dbReference type="EC" id="6.3.1.1" evidence="7"/>
<keyword evidence="10" id="KW-1185">Reference proteome</keyword>
<dbReference type="InterPro" id="IPR004618">
    <property type="entry name" value="AsnA"/>
</dbReference>
<dbReference type="STRING" id="740709.A10D4_00970"/>
<keyword evidence="3" id="KW-0028">Amino-acid biosynthesis</keyword>
<evidence type="ECO:0000256" key="4">
    <source>
        <dbReference type="ARBA" id="ARBA00022741"/>
    </source>
</evidence>
<dbReference type="AlphaFoldDB" id="K2KM54"/>
<dbReference type="Proteomes" id="UP000014115">
    <property type="component" value="Unassembled WGS sequence"/>
</dbReference>
<evidence type="ECO:0000256" key="1">
    <source>
        <dbReference type="ARBA" id="ARBA00022490"/>
    </source>
</evidence>
<evidence type="ECO:0000259" key="8">
    <source>
        <dbReference type="PROSITE" id="PS50862"/>
    </source>
</evidence>
<evidence type="ECO:0000313" key="10">
    <source>
        <dbReference type="Proteomes" id="UP000014115"/>
    </source>
</evidence>
<dbReference type="Pfam" id="PF03590">
    <property type="entry name" value="AsnA"/>
    <property type="match status" value="1"/>
</dbReference>
<dbReference type="NCBIfam" id="TIGR00669">
    <property type="entry name" value="asnA"/>
    <property type="match status" value="1"/>
</dbReference>
<comment type="caution">
    <text evidence="9">The sequence shown here is derived from an EMBL/GenBank/DDBJ whole genome shotgun (WGS) entry which is preliminary data.</text>
</comment>
<dbReference type="InterPro" id="IPR006195">
    <property type="entry name" value="aa-tRNA-synth_II"/>
</dbReference>
<dbReference type="GO" id="GO:0004071">
    <property type="term" value="F:aspartate-ammonia ligase activity"/>
    <property type="evidence" value="ECO:0007669"/>
    <property type="project" value="UniProtKB-UniRule"/>
</dbReference>
<evidence type="ECO:0000313" key="9">
    <source>
        <dbReference type="EMBL" id="EKE87622.1"/>
    </source>
</evidence>
<evidence type="ECO:0000256" key="3">
    <source>
        <dbReference type="ARBA" id="ARBA00022605"/>
    </source>
</evidence>
<keyword evidence="5" id="KW-0067">ATP-binding</keyword>
<reference evidence="9 10" key="1">
    <citation type="journal article" date="2012" name="J. Bacteriol.">
        <title>Genome Sequence of Idiomarina xiamenensis Type Strain 10-D-4.</title>
        <authorList>
            <person name="Lai Q."/>
            <person name="Wang L."/>
            <person name="Wang W."/>
            <person name="Shao Z."/>
        </authorList>
    </citation>
    <scope>NUCLEOTIDE SEQUENCE [LARGE SCALE GENOMIC DNA]</scope>
    <source>
        <strain evidence="9 10">10-D-4</strain>
    </source>
</reference>
<dbReference type="GO" id="GO:0006529">
    <property type="term" value="P:asparagine biosynthetic process"/>
    <property type="evidence" value="ECO:0007669"/>
    <property type="project" value="UniProtKB-UniRule"/>
</dbReference>
<dbReference type="PATRIC" id="fig|740709.3.peg.194"/>
<accession>K2KM54</accession>
<proteinExistence type="predicted"/>
<dbReference type="eggNOG" id="COG2502">
    <property type="taxonomic scope" value="Bacteria"/>
</dbReference>
<dbReference type="PANTHER" id="PTHR30073">
    <property type="entry name" value="ASPARTATE--AMMONIA LIGASE"/>
    <property type="match status" value="1"/>
</dbReference>
<dbReference type="GO" id="GO:0005829">
    <property type="term" value="C:cytosol"/>
    <property type="evidence" value="ECO:0007669"/>
    <property type="project" value="TreeGrafter"/>
</dbReference>
<dbReference type="EMBL" id="AMRG01000001">
    <property type="protein sequence ID" value="EKE87622.1"/>
    <property type="molecule type" value="Genomic_DNA"/>
</dbReference>
<dbReference type="GO" id="GO:0005524">
    <property type="term" value="F:ATP binding"/>
    <property type="evidence" value="ECO:0007669"/>
    <property type="project" value="UniProtKB-KW"/>
</dbReference>
<evidence type="ECO:0000256" key="5">
    <source>
        <dbReference type="ARBA" id="ARBA00022840"/>
    </source>
</evidence>
<dbReference type="PROSITE" id="PS50862">
    <property type="entry name" value="AA_TRNA_LIGASE_II"/>
    <property type="match status" value="1"/>
</dbReference>
<keyword evidence="6" id="KW-0061">Asparagine biosynthesis</keyword>
<keyword evidence="2 9" id="KW-0436">Ligase</keyword>
<gene>
    <name evidence="9" type="ORF">A10D4_00970</name>
</gene>
<evidence type="ECO:0000256" key="2">
    <source>
        <dbReference type="ARBA" id="ARBA00022598"/>
    </source>
</evidence>